<sequence>MLDMIIAIGIANGISIFIRIEGDIVIIGIYDSQICRQITCQIRTVKELVVASNGLLEEVGVISLS</sequence>
<comment type="caution">
    <text evidence="1">The sequence shown here is derived from an EMBL/GenBank/DDBJ whole genome shotgun (WGS) entry which is preliminary data.</text>
</comment>
<organism evidence="1 2">
    <name type="scientific">Candidatus Woesebacteria bacterium GW2011_GWB1_43_14</name>
    <dbReference type="NCBI Taxonomy" id="1618578"/>
    <lineage>
        <taxon>Bacteria</taxon>
        <taxon>Candidatus Woeseibacteriota</taxon>
    </lineage>
</organism>
<evidence type="ECO:0000313" key="1">
    <source>
        <dbReference type="EMBL" id="KKS97134.1"/>
    </source>
</evidence>
<dbReference type="STRING" id="1618578.UV74_C0013G0256"/>
<gene>
    <name evidence="1" type="ORF">UV74_C0013G0256</name>
</gene>
<accession>A0A0G1DHI0</accession>
<proteinExistence type="predicted"/>
<protein>
    <submittedName>
        <fullName evidence="1">Uncharacterized protein</fullName>
    </submittedName>
</protein>
<dbReference type="EMBL" id="LCFQ01000013">
    <property type="protein sequence ID" value="KKS97134.1"/>
    <property type="molecule type" value="Genomic_DNA"/>
</dbReference>
<dbReference type="AlphaFoldDB" id="A0A0G1DHI0"/>
<name>A0A0G1DHI0_9BACT</name>
<dbReference type="Proteomes" id="UP000034090">
    <property type="component" value="Unassembled WGS sequence"/>
</dbReference>
<evidence type="ECO:0000313" key="2">
    <source>
        <dbReference type="Proteomes" id="UP000034090"/>
    </source>
</evidence>
<reference evidence="1 2" key="1">
    <citation type="journal article" date="2015" name="Nature">
        <title>rRNA introns, odd ribosomes, and small enigmatic genomes across a large radiation of phyla.</title>
        <authorList>
            <person name="Brown C.T."/>
            <person name="Hug L.A."/>
            <person name="Thomas B.C."/>
            <person name="Sharon I."/>
            <person name="Castelle C.J."/>
            <person name="Singh A."/>
            <person name="Wilkins M.J."/>
            <person name="Williams K.H."/>
            <person name="Banfield J.F."/>
        </authorList>
    </citation>
    <scope>NUCLEOTIDE SEQUENCE [LARGE SCALE GENOMIC DNA]</scope>
</reference>